<sequence>MVVMVVCTVVNAIPYNAIKTRYSIKWRLTPMPIAIVPNITTPVTNVKEPLIK</sequence>
<evidence type="ECO:0000313" key="2">
    <source>
        <dbReference type="Proteomes" id="UP000429811"/>
    </source>
</evidence>
<protein>
    <submittedName>
        <fullName evidence="1">Uncharacterized protein</fullName>
    </submittedName>
</protein>
<accession>A0A6I2RLP6</accession>
<dbReference type="Proteomes" id="UP000429811">
    <property type="component" value="Unassembled WGS sequence"/>
</dbReference>
<name>A0A6I2RLP6_FLAPL</name>
<dbReference type="AlphaFoldDB" id="A0A6I2RLP6"/>
<comment type="caution">
    <text evidence="1">The sequence shown here is derived from an EMBL/GenBank/DDBJ whole genome shotgun (WGS) entry which is preliminary data.</text>
</comment>
<proteinExistence type="predicted"/>
<reference evidence="1 2" key="1">
    <citation type="journal article" date="2019" name="Nat. Med.">
        <title>A library of human gut bacterial isolates paired with longitudinal multiomics data enables mechanistic microbiome research.</title>
        <authorList>
            <person name="Poyet M."/>
            <person name="Groussin M."/>
            <person name="Gibbons S.M."/>
            <person name="Avila-Pacheco J."/>
            <person name="Jiang X."/>
            <person name="Kearney S.M."/>
            <person name="Perrotta A.R."/>
            <person name="Berdy B."/>
            <person name="Zhao S."/>
            <person name="Lieberman T.D."/>
            <person name="Swanson P.K."/>
            <person name="Smith M."/>
            <person name="Roesemann S."/>
            <person name="Alexander J.E."/>
            <person name="Rich S.A."/>
            <person name="Livny J."/>
            <person name="Vlamakis H."/>
            <person name="Clish C."/>
            <person name="Bullock K."/>
            <person name="Deik A."/>
            <person name="Scott J."/>
            <person name="Pierce K.A."/>
            <person name="Xavier R.J."/>
            <person name="Alm E.J."/>
        </authorList>
    </citation>
    <scope>NUCLEOTIDE SEQUENCE [LARGE SCALE GENOMIC DNA]</scope>
    <source>
        <strain evidence="1 2">BIOML-A5</strain>
    </source>
</reference>
<evidence type="ECO:0000313" key="1">
    <source>
        <dbReference type="EMBL" id="MSB50616.1"/>
    </source>
</evidence>
<gene>
    <name evidence="1" type="ORF">GKE90_18280</name>
</gene>
<dbReference type="EMBL" id="WKPO01000037">
    <property type="protein sequence ID" value="MSB50616.1"/>
    <property type="molecule type" value="Genomic_DNA"/>
</dbReference>
<organism evidence="1 2">
    <name type="scientific">Flavonifractor plautii</name>
    <name type="common">Fusobacterium plautii</name>
    <dbReference type="NCBI Taxonomy" id="292800"/>
    <lineage>
        <taxon>Bacteria</taxon>
        <taxon>Bacillati</taxon>
        <taxon>Bacillota</taxon>
        <taxon>Clostridia</taxon>
        <taxon>Eubacteriales</taxon>
        <taxon>Oscillospiraceae</taxon>
        <taxon>Flavonifractor</taxon>
    </lineage>
</organism>